<dbReference type="GO" id="GO:0008170">
    <property type="term" value="F:N-methyltransferase activity"/>
    <property type="evidence" value="ECO:0007669"/>
    <property type="project" value="UniProtKB-ARBA"/>
</dbReference>
<dbReference type="RefSeq" id="WP_139986603.1">
    <property type="nucleotide sequence ID" value="NZ_VENP01000019.1"/>
</dbReference>
<dbReference type="PANTHER" id="PTHR45875:SF1">
    <property type="entry name" value="METHYLTRANSFERASE N6AMT1"/>
    <property type="match status" value="1"/>
</dbReference>
<proteinExistence type="inferred from homology"/>
<evidence type="ECO:0000256" key="3">
    <source>
        <dbReference type="ARBA" id="ARBA00022679"/>
    </source>
</evidence>
<dbReference type="SUPFAM" id="SSF53335">
    <property type="entry name" value="S-adenosyl-L-methionine-dependent methyltransferases"/>
    <property type="match status" value="1"/>
</dbReference>
<comment type="similarity">
    <text evidence="1">Belongs to the eukaryotic/archaeal PrmC-related family.</text>
</comment>
<dbReference type="InterPro" id="IPR029063">
    <property type="entry name" value="SAM-dependent_MTases_sf"/>
</dbReference>
<dbReference type="CDD" id="cd02440">
    <property type="entry name" value="AdoMet_MTases"/>
    <property type="match status" value="1"/>
</dbReference>
<comment type="caution">
    <text evidence="7">The sequence shown here is derived from an EMBL/GenBank/DDBJ whole genome shotgun (WGS) entry which is preliminary data.</text>
</comment>
<dbReference type="Pfam" id="PF05175">
    <property type="entry name" value="MTS"/>
    <property type="match status" value="1"/>
</dbReference>
<evidence type="ECO:0000256" key="2">
    <source>
        <dbReference type="ARBA" id="ARBA00022603"/>
    </source>
</evidence>
<dbReference type="EMBL" id="VENP01000019">
    <property type="protein sequence ID" value="TNU74938.1"/>
    <property type="molecule type" value="Genomic_DNA"/>
</dbReference>
<evidence type="ECO:0000313" key="8">
    <source>
        <dbReference type="Proteomes" id="UP000313849"/>
    </source>
</evidence>
<dbReference type="GO" id="GO:0008757">
    <property type="term" value="F:S-adenosylmethionine-dependent methyltransferase activity"/>
    <property type="evidence" value="ECO:0007669"/>
    <property type="project" value="TreeGrafter"/>
</dbReference>
<protein>
    <submittedName>
        <fullName evidence="7">Methyltransferase</fullName>
    </submittedName>
</protein>
<dbReference type="GO" id="GO:0035657">
    <property type="term" value="C:eRF1 methyltransferase complex"/>
    <property type="evidence" value="ECO:0007669"/>
    <property type="project" value="TreeGrafter"/>
</dbReference>
<dbReference type="GO" id="GO:0008276">
    <property type="term" value="F:protein methyltransferase activity"/>
    <property type="evidence" value="ECO:0007669"/>
    <property type="project" value="TreeGrafter"/>
</dbReference>
<keyword evidence="2 7" id="KW-0489">Methyltransferase</keyword>
<evidence type="ECO:0000259" key="6">
    <source>
        <dbReference type="Pfam" id="PF23186"/>
    </source>
</evidence>
<accession>A0A5C5BCW4</accession>
<evidence type="ECO:0000256" key="1">
    <source>
        <dbReference type="ARBA" id="ARBA00006149"/>
    </source>
</evidence>
<sequence length="526" mass="54242">MSALHEDLEASGWTVDGVRELLGPVAADALDREQAVPALLATAPDTPAGRERAAALLRLFQLGRPVPRAALDRALPRLGSRGLVALGLATAAGEDASDEVRSAVELAPYAAVDAEGALDWWLASDPTEVARAGAGHSGALPAEHVLGVGGASRTLAQITVRSPREAVLDVGTGCGIQALHATRHAGRVVGTDIDARALAFARFNAALNTPDAVVELRRGSMLEPVAGERFDLVVSNPPFVITPRGSGLTEFTYRDGGAAGDDLVRDLVRSVGDLLAPGGVAQLLGNWEHRRGEAWDERVRSWVAGLGLDAWVVQREVQDPAEYAELWLRDGGQTPERSGDAYARAYEAWLADLASRDVEGVGFGFVTLRRPCAGAGAGAGADPGAGPGLAPWVRVEEVTGTVHQPLGGAIADVLAAVDAVRGLSDAELLARAWVVAGDVTEERFHTPGEGSPSVILLRSGGGFSRAVRADTALAAFVGASDGELTGAQIVAALAALLEAPADALAAELAPQVRGLVVDGLLLPPGV</sequence>
<dbReference type="PANTHER" id="PTHR45875">
    <property type="entry name" value="METHYLTRANSFERASE N6AMT1"/>
    <property type="match status" value="1"/>
</dbReference>
<organism evidence="7 8">
    <name type="scientific">Miniimonas arenae</name>
    <dbReference type="NCBI Taxonomy" id="676201"/>
    <lineage>
        <taxon>Bacteria</taxon>
        <taxon>Bacillati</taxon>
        <taxon>Actinomycetota</taxon>
        <taxon>Actinomycetes</taxon>
        <taxon>Micrococcales</taxon>
        <taxon>Beutenbergiaceae</taxon>
        <taxon>Miniimonas</taxon>
    </lineage>
</organism>
<dbReference type="InterPro" id="IPR055487">
    <property type="entry name" value="DUF7059"/>
</dbReference>
<feature type="domain" description="DUF7059" evidence="6">
    <location>
        <begin position="10"/>
        <end position="96"/>
    </location>
</feature>
<dbReference type="GO" id="GO:0032259">
    <property type="term" value="P:methylation"/>
    <property type="evidence" value="ECO:0007669"/>
    <property type="project" value="UniProtKB-KW"/>
</dbReference>
<dbReference type="GO" id="GO:0003676">
    <property type="term" value="F:nucleic acid binding"/>
    <property type="evidence" value="ECO:0007669"/>
    <property type="project" value="InterPro"/>
</dbReference>
<dbReference type="Gene3D" id="3.40.50.150">
    <property type="entry name" value="Vaccinia Virus protein VP39"/>
    <property type="match status" value="1"/>
</dbReference>
<feature type="domain" description="Methyltransferase small" evidence="5">
    <location>
        <begin position="151"/>
        <end position="240"/>
    </location>
</feature>
<dbReference type="Proteomes" id="UP000313849">
    <property type="component" value="Unassembled WGS sequence"/>
</dbReference>
<dbReference type="Pfam" id="PF23186">
    <property type="entry name" value="DUF7059"/>
    <property type="match status" value="1"/>
</dbReference>
<keyword evidence="4" id="KW-0949">S-adenosyl-L-methionine</keyword>
<evidence type="ECO:0000256" key="4">
    <source>
        <dbReference type="ARBA" id="ARBA00022691"/>
    </source>
</evidence>
<dbReference type="AlphaFoldDB" id="A0A5C5BCW4"/>
<name>A0A5C5BCW4_9MICO</name>
<reference evidence="7 8" key="1">
    <citation type="submission" date="2019-06" db="EMBL/GenBank/DDBJ databases">
        <title>Draft genome sequence of Miniimonas arenae KCTC 19750T isolated from sea sand.</title>
        <authorList>
            <person name="Park S.-J."/>
        </authorList>
    </citation>
    <scope>NUCLEOTIDE SEQUENCE [LARGE SCALE GENOMIC DNA]</scope>
    <source>
        <strain evidence="7 8">KCTC 19750</strain>
    </source>
</reference>
<dbReference type="InterPro" id="IPR002052">
    <property type="entry name" value="DNA_methylase_N6_adenine_CS"/>
</dbReference>
<keyword evidence="3 7" id="KW-0808">Transferase</keyword>
<dbReference type="InterPro" id="IPR052190">
    <property type="entry name" value="Euk-Arch_PrmC-MTase"/>
</dbReference>
<dbReference type="PROSITE" id="PS00092">
    <property type="entry name" value="N6_MTASE"/>
    <property type="match status" value="1"/>
</dbReference>
<dbReference type="InterPro" id="IPR007848">
    <property type="entry name" value="Small_mtfrase_dom"/>
</dbReference>
<keyword evidence="8" id="KW-1185">Reference proteome</keyword>
<dbReference type="OrthoDB" id="129465at2"/>
<evidence type="ECO:0000313" key="7">
    <source>
        <dbReference type="EMBL" id="TNU74938.1"/>
    </source>
</evidence>
<gene>
    <name evidence="7" type="ORF">FH969_06915</name>
</gene>
<evidence type="ECO:0000259" key="5">
    <source>
        <dbReference type="Pfam" id="PF05175"/>
    </source>
</evidence>